<dbReference type="RefSeq" id="WP_003537147.1">
    <property type="nucleotide sequence ID" value="NZ_AGVV01000133.1"/>
</dbReference>
<evidence type="ECO:0000313" key="2">
    <source>
        <dbReference type="Proteomes" id="UP000004038"/>
    </source>
</evidence>
<gene>
    <name evidence="1" type="ORF">SM0020_33423</name>
</gene>
<reference evidence="1 2" key="1">
    <citation type="journal article" date="2012" name="J. Bacteriol.">
        <title>Draft Genome Sequence of Sinorhizobium meliloti CCNWSX0020, a Nitrogen-Fixing Symbiont with Copper Tolerance Capability Isolated from Lead-Zinc Mine Tailings.</title>
        <authorList>
            <person name="Li Z."/>
            <person name="Ma Z."/>
            <person name="Hao X."/>
            <person name="Wei G."/>
        </authorList>
    </citation>
    <scope>NUCLEOTIDE SEQUENCE [LARGE SCALE GENOMIC DNA]</scope>
    <source>
        <strain evidence="1 2">CCNWSX0020</strain>
    </source>
</reference>
<name>H0GAX2_RHIML</name>
<dbReference type="EMBL" id="AGVV01000133">
    <property type="protein sequence ID" value="EHK73559.1"/>
    <property type="molecule type" value="Genomic_DNA"/>
</dbReference>
<proteinExistence type="predicted"/>
<sequence>MAFATILIEQQEKTTDSDFNVRLIEENGKETLGTIKRLDLTTGRWTANLDGVVAPPPSDIVTYVSGVTPDRRSHPDFNGIAETLYDWLLPPGVLRQRWASLANPRLYVETSVEALDQLPWEMACPAKPPFQRPALIGGLCRLSPPGARATTLMANMPSNWPFRILIVVGCKAEEELALGIGKEVDTIERTFFRLERASRREQIRGQVGQLLPSLLIVARPVVHDP</sequence>
<accession>H0GAX2</accession>
<evidence type="ECO:0000313" key="1">
    <source>
        <dbReference type="EMBL" id="EHK73559.1"/>
    </source>
</evidence>
<organism evidence="1 2">
    <name type="scientific">Sinorhizobium meliloti CCNWSX0020</name>
    <dbReference type="NCBI Taxonomy" id="1107881"/>
    <lineage>
        <taxon>Bacteria</taxon>
        <taxon>Pseudomonadati</taxon>
        <taxon>Pseudomonadota</taxon>
        <taxon>Alphaproteobacteria</taxon>
        <taxon>Hyphomicrobiales</taxon>
        <taxon>Rhizobiaceae</taxon>
        <taxon>Sinorhizobium/Ensifer group</taxon>
        <taxon>Sinorhizobium</taxon>
    </lineage>
</organism>
<dbReference type="PATRIC" id="fig|1107881.3.peg.6741"/>
<protein>
    <submittedName>
        <fullName evidence="1">Uncharacterized protein</fullName>
    </submittedName>
</protein>
<dbReference type="Proteomes" id="UP000004038">
    <property type="component" value="Unassembled WGS sequence"/>
</dbReference>
<dbReference type="AlphaFoldDB" id="H0GAX2"/>